<evidence type="ECO:0000256" key="5">
    <source>
        <dbReference type="ARBA" id="ARBA00022989"/>
    </source>
</evidence>
<dbReference type="GO" id="GO:0022857">
    <property type="term" value="F:transmembrane transporter activity"/>
    <property type="evidence" value="ECO:0007669"/>
    <property type="project" value="InterPro"/>
</dbReference>
<dbReference type="PANTHER" id="PTHR30561">
    <property type="entry name" value="SMR FAMILY PROTON-DEPENDENT DRUG EFFLUX TRANSPORTER SUGE"/>
    <property type="match status" value="1"/>
</dbReference>
<evidence type="ECO:0000256" key="8">
    <source>
        <dbReference type="ARBA" id="ARBA00039168"/>
    </source>
</evidence>
<evidence type="ECO:0000256" key="3">
    <source>
        <dbReference type="ARBA" id="ARBA00022475"/>
    </source>
</evidence>
<keyword evidence="3" id="KW-1003">Cell membrane</keyword>
<dbReference type="Proteomes" id="UP000032067">
    <property type="component" value="Unassembled WGS sequence"/>
</dbReference>
<evidence type="ECO:0000313" key="11">
    <source>
        <dbReference type="EMBL" id="KIQ32122.1"/>
    </source>
</evidence>
<dbReference type="PANTHER" id="PTHR30561:SF0">
    <property type="entry name" value="GUANIDINIUM EXPORTER"/>
    <property type="match status" value="1"/>
</dbReference>
<feature type="transmembrane region" description="Helical" evidence="10">
    <location>
        <begin position="84"/>
        <end position="103"/>
    </location>
</feature>
<feature type="transmembrane region" description="Helical" evidence="10">
    <location>
        <begin position="59"/>
        <end position="78"/>
    </location>
</feature>
<dbReference type="EMBL" id="JXQQ01000028">
    <property type="protein sequence ID" value="KIQ32122.1"/>
    <property type="molecule type" value="Genomic_DNA"/>
</dbReference>
<comment type="subcellular location">
    <subcellularLocation>
        <location evidence="1 9">Cell membrane</location>
        <topology evidence="1 9">Multi-pass membrane protein</topology>
    </subcellularLocation>
</comment>
<evidence type="ECO:0000313" key="12">
    <source>
        <dbReference type="Proteomes" id="UP000032067"/>
    </source>
</evidence>
<dbReference type="GO" id="GO:0005886">
    <property type="term" value="C:plasma membrane"/>
    <property type="evidence" value="ECO:0007669"/>
    <property type="project" value="UniProtKB-SubCell"/>
</dbReference>
<dbReference type="InterPro" id="IPR045324">
    <property type="entry name" value="Small_multidrug_res"/>
</dbReference>
<dbReference type="SUPFAM" id="SSF103481">
    <property type="entry name" value="Multidrug resistance efflux transporter EmrE"/>
    <property type="match status" value="1"/>
</dbReference>
<dbReference type="GO" id="GO:1990961">
    <property type="term" value="P:xenobiotic detoxification by transmembrane export across the plasma membrane"/>
    <property type="evidence" value="ECO:0007669"/>
    <property type="project" value="UniProtKB-ARBA"/>
</dbReference>
<protein>
    <recommendedName>
        <fullName evidence="8">Guanidinium exporter</fullName>
    </recommendedName>
</protein>
<keyword evidence="2" id="KW-0813">Transport</keyword>
<evidence type="ECO:0000256" key="7">
    <source>
        <dbReference type="ARBA" id="ARBA00038151"/>
    </source>
</evidence>
<proteinExistence type="inferred from homology"/>
<dbReference type="FunFam" id="1.10.3730.20:FF:000001">
    <property type="entry name" value="Quaternary ammonium compound resistance transporter SugE"/>
    <property type="match status" value="1"/>
</dbReference>
<name>A0A0D0L179_VARPD</name>
<keyword evidence="4 9" id="KW-0812">Transmembrane</keyword>
<evidence type="ECO:0000256" key="1">
    <source>
        <dbReference type="ARBA" id="ARBA00004651"/>
    </source>
</evidence>
<keyword evidence="5 10" id="KW-1133">Transmembrane helix</keyword>
<accession>A0A0D0L179</accession>
<comment type="similarity">
    <text evidence="7">Belongs to the drug/metabolite transporter (DMT) superfamily. Small multidrug resistance (SMR) (TC 2.A.7.1) family. Gdx/SugE subfamily.</text>
</comment>
<dbReference type="AlphaFoldDB" id="A0A0D0L179"/>
<dbReference type="Gene3D" id="1.10.3730.20">
    <property type="match status" value="1"/>
</dbReference>
<organism evidence="11 12">
    <name type="scientific">Variovorax paradoxus</name>
    <dbReference type="NCBI Taxonomy" id="34073"/>
    <lineage>
        <taxon>Bacteria</taxon>
        <taxon>Pseudomonadati</taxon>
        <taxon>Pseudomonadota</taxon>
        <taxon>Betaproteobacteria</taxon>
        <taxon>Burkholderiales</taxon>
        <taxon>Comamonadaceae</taxon>
        <taxon>Variovorax</taxon>
    </lineage>
</organism>
<comment type="caution">
    <text evidence="11">The sequence shown here is derived from an EMBL/GenBank/DDBJ whole genome shotgun (WGS) entry which is preliminary data.</text>
</comment>
<dbReference type="Pfam" id="PF00893">
    <property type="entry name" value="Multi_Drug_Res"/>
    <property type="match status" value="1"/>
</dbReference>
<dbReference type="InterPro" id="IPR037185">
    <property type="entry name" value="EmrE-like"/>
</dbReference>
<evidence type="ECO:0000256" key="6">
    <source>
        <dbReference type="ARBA" id="ARBA00023136"/>
    </source>
</evidence>
<gene>
    <name evidence="11" type="ORF">RT97_13850</name>
</gene>
<reference evidence="11 12" key="1">
    <citation type="submission" date="2014-12" db="EMBL/GenBank/DDBJ databases">
        <title>16Stimator: statistical estimation of ribosomal gene copy numbers from draft genome assemblies.</title>
        <authorList>
            <person name="Perisin M.A."/>
            <person name="Vetter M."/>
            <person name="Gilbert J.A."/>
            <person name="Bergelson J."/>
        </authorList>
    </citation>
    <scope>NUCLEOTIDE SEQUENCE [LARGE SCALE GENOMIC DNA]</scope>
    <source>
        <strain evidence="11 12">MEDvA23</strain>
    </source>
</reference>
<evidence type="ECO:0000256" key="10">
    <source>
        <dbReference type="SAM" id="Phobius"/>
    </source>
</evidence>
<evidence type="ECO:0000256" key="2">
    <source>
        <dbReference type="ARBA" id="ARBA00022448"/>
    </source>
</evidence>
<sequence length="105" mass="10826">MGWVFLLAAGLVEIAMAAALKQSEDWTRLVPSVLGVLTALVSIFLLAKALGYLPLGPAYAIWTGIGSVGVVLMGVLWFGEALSAARLGCIVLVVAGSVGLRLTEA</sequence>
<dbReference type="InterPro" id="IPR000390">
    <property type="entry name" value="Small_drug/metabolite_transptr"/>
</dbReference>
<keyword evidence="6 10" id="KW-0472">Membrane</keyword>
<evidence type="ECO:0000256" key="4">
    <source>
        <dbReference type="ARBA" id="ARBA00022692"/>
    </source>
</evidence>
<evidence type="ECO:0000256" key="9">
    <source>
        <dbReference type="RuleBase" id="RU003942"/>
    </source>
</evidence>
<feature type="transmembrane region" description="Helical" evidence="10">
    <location>
        <begin position="29"/>
        <end position="47"/>
    </location>
</feature>
<dbReference type="RefSeq" id="WP_042579338.1">
    <property type="nucleotide sequence ID" value="NZ_JXQQ01000028.1"/>
</dbReference>
<dbReference type="OrthoDB" id="9808638at2"/>